<evidence type="ECO:0000313" key="2">
    <source>
        <dbReference type="EMBL" id="KSV60540.1"/>
    </source>
</evidence>
<protein>
    <recommendedName>
        <fullName evidence="4">Conjugal transfer protein TrbL</fullName>
    </recommendedName>
</protein>
<keyword evidence="3" id="KW-1185">Reference proteome</keyword>
<dbReference type="Proteomes" id="UP000054874">
    <property type="component" value="Unassembled WGS sequence"/>
</dbReference>
<dbReference type="STRING" id="290052.ASU35_05025"/>
<proteinExistence type="predicted"/>
<keyword evidence="1" id="KW-0812">Transmembrane</keyword>
<keyword evidence="1" id="KW-0472">Membrane</keyword>
<dbReference type="RefSeq" id="WP_058351256.1">
    <property type="nucleotide sequence ID" value="NZ_CABMMD010000002.1"/>
</dbReference>
<feature type="transmembrane region" description="Helical" evidence="1">
    <location>
        <begin position="64"/>
        <end position="86"/>
    </location>
</feature>
<evidence type="ECO:0000313" key="3">
    <source>
        <dbReference type="Proteomes" id="UP000054874"/>
    </source>
</evidence>
<feature type="transmembrane region" description="Helical" evidence="1">
    <location>
        <begin position="256"/>
        <end position="275"/>
    </location>
</feature>
<feature type="transmembrane region" description="Helical" evidence="1">
    <location>
        <begin position="167"/>
        <end position="189"/>
    </location>
</feature>
<dbReference type="EMBL" id="LNAM01000002">
    <property type="protein sequence ID" value="KSV60540.1"/>
    <property type="molecule type" value="Genomic_DNA"/>
</dbReference>
<name>A0A0V8QJ54_9FIRM</name>
<dbReference type="InterPro" id="IPR045798">
    <property type="entry name" value="TrbL_Firmicutes"/>
</dbReference>
<feature type="transmembrane region" description="Helical" evidence="1">
    <location>
        <begin position="226"/>
        <end position="250"/>
    </location>
</feature>
<comment type="caution">
    <text evidence="2">The sequence shown here is derived from an EMBL/GenBank/DDBJ whole genome shotgun (WGS) entry which is preliminary data.</text>
</comment>
<dbReference type="Pfam" id="PF19478">
    <property type="entry name" value="TrbL_2"/>
    <property type="match status" value="1"/>
</dbReference>
<sequence>MNSIIQQITDWLKGLLVSGIMNNLTNTFSSVNNQVGQIATEVGQTPSSFLPAVFNMVRNLSETVIMPIAGILLTFIACYELIQLIISYNNLASFETWFIFKWIFKTFVAVELITHTFDITMAVFDVSQSVVSRAGGIIQGSTAIDASTLATMQTTLEAMDLGPLLGIFLQSFVVQFLMYILAAIIFVIINGRMVEIYLMVSLAPIPFATFGNREQSMMGQNYVRSLFALGFQGFLIMVCVGIYAVLIQSVAFNADIIGSLWRVMGFTVLLAFTLFKTGAVAKSILHAH</sequence>
<organism evidence="2 3">
    <name type="scientific">Acetivibrio ethanolgignens</name>
    <dbReference type="NCBI Taxonomy" id="290052"/>
    <lineage>
        <taxon>Bacteria</taxon>
        <taxon>Bacillati</taxon>
        <taxon>Bacillota</taxon>
        <taxon>Clostridia</taxon>
        <taxon>Eubacteriales</taxon>
        <taxon>Oscillospiraceae</taxon>
        <taxon>Acetivibrio</taxon>
    </lineage>
</organism>
<evidence type="ECO:0008006" key="4">
    <source>
        <dbReference type="Google" id="ProtNLM"/>
    </source>
</evidence>
<dbReference type="OrthoDB" id="9805295at2"/>
<gene>
    <name evidence="2" type="ORF">ASU35_05025</name>
</gene>
<accession>A0A0V8QJ54</accession>
<evidence type="ECO:0000256" key="1">
    <source>
        <dbReference type="SAM" id="Phobius"/>
    </source>
</evidence>
<keyword evidence="1" id="KW-1133">Transmembrane helix</keyword>
<dbReference type="AlphaFoldDB" id="A0A0V8QJ54"/>
<reference evidence="2 3" key="1">
    <citation type="submission" date="2015-11" db="EMBL/GenBank/DDBJ databases">
        <title>Butyribacter intestini gen. nov., sp. nov., a butyric acid-producing bacterium of the family Lachnospiraceae isolated from the human faeces.</title>
        <authorList>
            <person name="Zou Y."/>
            <person name="Xue W."/>
            <person name="Luo G."/>
            <person name="Lv M."/>
        </authorList>
    </citation>
    <scope>NUCLEOTIDE SEQUENCE [LARGE SCALE GENOMIC DNA]</scope>
    <source>
        <strain evidence="2 3">ACET-33324</strain>
    </source>
</reference>